<name>A0A9Q0JZL7_9MAGN</name>
<dbReference type="Proteomes" id="UP001141806">
    <property type="component" value="Unassembled WGS sequence"/>
</dbReference>
<proteinExistence type="predicted"/>
<organism evidence="2 3">
    <name type="scientific">Protea cynaroides</name>
    <dbReference type="NCBI Taxonomy" id="273540"/>
    <lineage>
        <taxon>Eukaryota</taxon>
        <taxon>Viridiplantae</taxon>
        <taxon>Streptophyta</taxon>
        <taxon>Embryophyta</taxon>
        <taxon>Tracheophyta</taxon>
        <taxon>Spermatophyta</taxon>
        <taxon>Magnoliopsida</taxon>
        <taxon>Proteales</taxon>
        <taxon>Proteaceae</taxon>
        <taxon>Protea</taxon>
    </lineage>
</organism>
<dbReference type="EMBL" id="JAMYWD010000010">
    <property type="protein sequence ID" value="KAJ4958429.1"/>
    <property type="molecule type" value="Genomic_DNA"/>
</dbReference>
<dbReference type="AlphaFoldDB" id="A0A9Q0JZL7"/>
<evidence type="ECO:0000256" key="1">
    <source>
        <dbReference type="SAM" id="MobiDB-lite"/>
    </source>
</evidence>
<gene>
    <name evidence="2" type="ORF">NE237_025540</name>
</gene>
<comment type="caution">
    <text evidence="2">The sequence shown here is derived from an EMBL/GenBank/DDBJ whole genome shotgun (WGS) entry which is preliminary data.</text>
</comment>
<sequence length="159" mass="18430">MKVSDFDFSEYAIMQKLLQRAARSKPRKDKEAQAHDKTGATSVGKYRNRERPRKKGTKENSDLMMSWYLSLENGKFWFPALVYNMVVCENHKVKVFYMGSLSNSNFVISYMHGPEILYFVVSERLSCPLFMKSTLCVSTNNQIQLSSQWSETEGLHFTT</sequence>
<accession>A0A9Q0JZL7</accession>
<protein>
    <submittedName>
        <fullName evidence="2">Uncharacterized protein</fullName>
    </submittedName>
</protein>
<keyword evidence="3" id="KW-1185">Reference proteome</keyword>
<feature type="compositionally biased region" description="Basic and acidic residues" evidence="1">
    <location>
        <begin position="28"/>
        <end position="38"/>
    </location>
</feature>
<evidence type="ECO:0000313" key="3">
    <source>
        <dbReference type="Proteomes" id="UP001141806"/>
    </source>
</evidence>
<feature type="region of interest" description="Disordered" evidence="1">
    <location>
        <begin position="21"/>
        <end position="58"/>
    </location>
</feature>
<feature type="compositionally biased region" description="Basic residues" evidence="1">
    <location>
        <begin position="46"/>
        <end position="56"/>
    </location>
</feature>
<reference evidence="2" key="1">
    <citation type="journal article" date="2023" name="Plant J.">
        <title>The genome of the king protea, Protea cynaroides.</title>
        <authorList>
            <person name="Chang J."/>
            <person name="Duong T.A."/>
            <person name="Schoeman C."/>
            <person name="Ma X."/>
            <person name="Roodt D."/>
            <person name="Barker N."/>
            <person name="Li Z."/>
            <person name="Van de Peer Y."/>
            <person name="Mizrachi E."/>
        </authorList>
    </citation>
    <scope>NUCLEOTIDE SEQUENCE</scope>
    <source>
        <tissue evidence="2">Young leaves</tissue>
    </source>
</reference>
<evidence type="ECO:0000313" key="2">
    <source>
        <dbReference type="EMBL" id="KAJ4958429.1"/>
    </source>
</evidence>